<reference evidence="2 3" key="1">
    <citation type="journal article" date="2006" name="Science">
        <title>The genome of black cottonwood, Populus trichocarpa (Torr. &amp; Gray).</title>
        <authorList>
            <person name="Tuskan G.A."/>
            <person name="Difazio S."/>
            <person name="Jansson S."/>
            <person name="Bohlmann J."/>
            <person name="Grigoriev I."/>
            <person name="Hellsten U."/>
            <person name="Putnam N."/>
            <person name="Ralph S."/>
            <person name="Rombauts S."/>
            <person name="Salamov A."/>
            <person name="Schein J."/>
            <person name="Sterck L."/>
            <person name="Aerts A."/>
            <person name="Bhalerao R.R."/>
            <person name="Bhalerao R.P."/>
            <person name="Blaudez D."/>
            <person name="Boerjan W."/>
            <person name="Brun A."/>
            <person name="Brunner A."/>
            <person name="Busov V."/>
            <person name="Campbell M."/>
            <person name="Carlson J."/>
            <person name="Chalot M."/>
            <person name="Chapman J."/>
            <person name="Chen G.L."/>
            <person name="Cooper D."/>
            <person name="Coutinho P.M."/>
            <person name="Couturier J."/>
            <person name="Covert S."/>
            <person name="Cronk Q."/>
            <person name="Cunningham R."/>
            <person name="Davis J."/>
            <person name="Degroeve S."/>
            <person name="Dejardin A."/>
            <person name="Depamphilis C."/>
            <person name="Detter J."/>
            <person name="Dirks B."/>
            <person name="Dubchak I."/>
            <person name="Duplessis S."/>
            <person name="Ehlting J."/>
            <person name="Ellis B."/>
            <person name="Gendler K."/>
            <person name="Goodstein D."/>
            <person name="Gribskov M."/>
            <person name="Grimwood J."/>
            <person name="Groover A."/>
            <person name="Gunter L."/>
            <person name="Hamberger B."/>
            <person name="Heinze B."/>
            <person name="Helariutta Y."/>
            <person name="Henrissat B."/>
            <person name="Holligan D."/>
            <person name="Holt R."/>
            <person name="Huang W."/>
            <person name="Islam-Faridi N."/>
            <person name="Jones S."/>
            <person name="Jones-Rhoades M."/>
            <person name="Jorgensen R."/>
            <person name="Joshi C."/>
            <person name="Kangasjarvi J."/>
            <person name="Karlsson J."/>
            <person name="Kelleher C."/>
            <person name="Kirkpatrick R."/>
            <person name="Kirst M."/>
            <person name="Kohler A."/>
            <person name="Kalluri U."/>
            <person name="Larimer F."/>
            <person name="Leebens-Mack J."/>
            <person name="Leple J.C."/>
            <person name="Locascio P."/>
            <person name="Lou Y."/>
            <person name="Lucas S."/>
            <person name="Martin F."/>
            <person name="Montanini B."/>
            <person name="Napoli C."/>
            <person name="Nelson D.R."/>
            <person name="Nelson C."/>
            <person name="Nieminen K."/>
            <person name="Nilsson O."/>
            <person name="Pereda V."/>
            <person name="Peter G."/>
            <person name="Philippe R."/>
            <person name="Pilate G."/>
            <person name="Poliakov A."/>
            <person name="Razumovskaya J."/>
            <person name="Richardson P."/>
            <person name="Rinaldi C."/>
            <person name="Ritland K."/>
            <person name="Rouze P."/>
            <person name="Ryaboy D."/>
            <person name="Schmutz J."/>
            <person name="Schrader J."/>
            <person name="Segerman B."/>
            <person name="Shin H."/>
            <person name="Siddiqui A."/>
            <person name="Sterky F."/>
            <person name="Terry A."/>
            <person name="Tsai C.J."/>
            <person name="Uberbacher E."/>
            <person name="Unneberg P."/>
            <person name="Vahala J."/>
            <person name="Wall K."/>
            <person name="Wessler S."/>
            <person name="Yang G."/>
            <person name="Yin T."/>
            <person name="Douglas C."/>
            <person name="Marra M."/>
            <person name="Sandberg G."/>
            <person name="Van de Peer Y."/>
            <person name="Rokhsar D."/>
        </authorList>
    </citation>
    <scope>NUCLEOTIDE SEQUENCE [LARGE SCALE GENOMIC DNA]</scope>
    <source>
        <strain evidence="3">cv. Nisqually</strain>
    </source>
</reference>
<keyword evidence="1" id="KW-0472">Membrane</keyword>
<organism evidence="2 3">
    <name type="scientific">Populus trichocarpa</name>
    <name type="common">Western balsam poplar</name>
    <name type="synonym">Populus balsamifera subsp. trichocarpa</name>
    <dbReference type="NCBI Taxonomy" id="3694"/>
    <lineage>
        <taxon>Eukaryota</taxon>
        <taxon>Viridiplantae</taxon>
        <taxon>Streptophyta</taxon>
        <taxon>Embryophyta</taxon>
        <taxon>Tracheophyta</taxon>
        <taxon>Spermatophyta</taxon>
        <taxon>Magnoliopsida</taxon>
        <taxon>eudicotyledons</taxon>
        <taxon>Gunneridae</taxon>
        <taxon>Pentapetalae</taxon>
        <taxon>rosids</taxon>
        <taxon>fabids</taxon>
        <taxon>Malpighiales</taxon>
        <taxon>Salicaceae</taxon>
        <taxon>Saliceae</taxon>
        <taxon>Populus</taxon>
    </lineage>
</organism>
<dbReference type="AlphaFoldDB" id="B9HGI4"/>
<keyword evidence="1" id="KW-0812">Transmembrane</keyword>
<name>B9HGI4_POPTR</name>
<sequence length="89" mass="9879">MKFHQSVIRVLWFEAGAEERGSRRCYFLVSSAFWIFLGWVPLAQSPSCVCLSLSPLLEMAKTMVTLSSGFFTSFSSPFASSSSCASFVF</sequence>
<evidence type="ECO:0000313" key="2">
    <source>
        <dbReference type="EMBL" id="PNT28840.1"/>
    </source>
</evidence>
<protein>
    <submittedName>
        <fullName evidence="2">Uncharacterized protein</fullName>
    </submittedName>
</protein>
<dbReference type="Proteomes" id="UP000006729">
    <property type="component" value="Chromosome 7"/>
</dbReference>
<proteinExistence type="predicted"/>
<dbReference type="HOGENOM" id="CLU_2458941_0_0_1"/>
<gene>
    <name evidence="2" type="ORF">POPTR_007G141600</name>
</gene>
<evidence type="ECO:0000313" key="3">
    <source>
        <dbReference type="Proteomes" id="UP000006729"/>
    </source>
</evidence>
<accession>B9HGI4</accession>
<keyword evidence="1" id="KW-1133">Transmembrane helix</keyword>
<dbReference type="InParanoid" id="B9HGI4"/>
<evidence type="ECO:0000256" key="1">
    <source>
        <dbReference type="SAM" id="Phobius"/>
    </source>
</evidence>
<dbReference type="EMBL" id="CM009296">
    <property type="protein sequence ID" value="PNT28840.1"/>
    <property type="molecule type" value="Genomic_DNA"/>
</dbReference>
<feature type="transmembrane region" description="Helical" evidence="1">
    <location>
        <begin position="25"/>
        <end position="42"/>
    </location>
</feature>
<keyword evidence="3" id="KW-1185">Reference proteome</keyword>